<gene>
    <name evidence="1" type="ORF">GACE_1021</name>
</gene>
<name>A0A0A7GDB6_GEOAI</name>
<dbReference type="HOGENOM" id="CLU_3302588_0_0_2"/>
<sequence>MAEDFDYLNDESFECEIDEKYIIKRINEDFIINGATGYE</sequence>
<evidence type="ECO:0000313" key="2">
    <source>
        <dbReference type="Proteomes" id="UP000030624"/>
    </source>
</evidence>
<organism evidence="1 2">
    <name type="scientific">Geoglobus acetivorans</name>
    <dbReference type="NCBI Taxonomy" id="565033"/>
    <lineage>
        <taxon>Archaea</taxon>
        <taxon>Methanobacteriati</taxon>
        <taxon>Methanobacteriota</taxon>
        <taxon>Archaeoglobi</taxon>
        <taxon>Archaeoglobales</taxon>
        <taxon>Archaeoglobaceae</taxon>
        <taxon>Geoglobus</taxon>
    </lineage>
</organism>
<dbReference type="AlphaFoldDB" id="A0A0A7GDB6"/>
<dbReference type="Proteomes" id="UP000030624">
    <property type="component" value="Chromosome"/>
</dbReference>
<evidence type="ECO:0000313" key="1">
    <source>
        <dbReference type="EMBL" id="AIY90065.1"/>
    </source>
</evidence>
<proteinExistence type="predicted"/>
<protein>
    <submittedName>
        <fullName evidence="1">Uncharacterized protein</fullName>
    </submittedName>
</protein>
<dbReference type="KEGG" id="gac:GACE_1021"/>
<accession>A0A0A7GDB6</accession>
<reference evidence="1 2" key="1">
    <citation type="journal article" date="2015" name="Appl. Environ. Microbiol.">
        <title>The Geoglobus acetivorans genome: Fe(III) reduction, acetate utilization, autotrophic growth, and degradation of aromatic compounds in a hyperthermophilic archaeon.</title>
        <authorList>
            <person name="Mardanov A.V."/>
            <person name="Slododkina G.B."/>
            <person name="Slobodkin A.I."/>
            <person name="Beletsky A.V."/>
            <person name="Gavrilov S.N."/>
            <person name="Kublanov I.V."/>
            <person name="Bonch-Osmolovskaya E.A."/>
            <person name="Skryabin K.G."/>
            <person name="Ravin N.V."/>
        </authorList>
    </citation>
    <scope>NUCLEOTIDE SEQUENCE [LARGE SCALE GENOMIC DNA]</scope>
    <source>
        <strain evidence="1 2">SBH6</strain>
    </source>
</reference>
<dbReference type="EMBL" id="CP009552">
    <property type="protein sequence ID" value="AIY90065.1"/>
    <property type="molecule type" value="Genomic_DNA"/>
</dbReference>